<name>A0A1B7N879_9AGAM</name>
<protein>
    <recommendedName>
        <fullName evidence="2">Phosphatidate phosphatase APP1 catalytic domain-containing protein</fullName>
    </recommendedName>
</protein>
<dbReference type="InterPro" id="IPR019236">
    <property type="entry name" value="APP1_cat"/>
</dbReference>
<evidence type="ECO:0000313" key="3">
    <source>
        <dbReference type="EMBL" id="OAX41040.1"/>
    </source>
</evidence>
<feature type="region of interest" description="Disordered" evidence="1">
    <location>
        <begin position="548"/>
        <end position="584"/>
    </location>
</feature>
<evidence type="ECO:0000256" key="1">
    <source>
        <dbReference type="SAM" id="MobiDB-lite"/>
    </source>
</evidence>
<organism evidence="3 4">
    <name type="scientific">Rhizopogon vinicolor AM-OR11-026</name>
    <dbReference type="NCBI Taxonomy" id="1314800"/>
    <lineage>
        <taxon>Eukaryota</taxon>
        <taxon>Fungi</taxon>
        <taxon>Dikarya</taxon>
        <taxon>Basidiomycota</taxon>
        <taxon>Agaricomycotina</taxon>
        <taxon>Agaricomycetes</taxon>
        <taxon>Agaricomycetidae</taxon>
        <taxon>Boletales</taxon>
        <taxon>Suillineae</taxon>
        <taxon>Rhizopogonaceae</taxon>
        <taxon>Rhizopogon</taxon>
    </lineage>
</organism>
<gene>
    <name evidence="3" type="ORF">K503DRAFT_686302</name>
</gene>
<feature type="compositionally biased region" description="Low complexity" evidence="1">
    <location>
        <begin position="553"/>
        <end position="568"/>
    </location>
</feature>
<dbReference type="PANTHER" id="PTHR28208">
    <property type="entry name" value="PHOSPHATIDATE PHOSPHATASE APP1"/>
    <property type="match status" value="1"/>
</dbReference>
<feature type="compositionally biased region" description="Low complexity" evidence="1">
    <location>
        <begin position="158"/>
        <end position="167"/>
    </location>
</feature>
<feature type="region of interest" description="Disordered" evidence="1">
    <location>
        <begin position="150"/>
        <end position="170"/>
    </location>
</feature>
<dbReference type="InterPro" id="IPR036412">
    <property type="entry name" value="HAD-like_sf"/>
</dbReference>
<evidence type="ECO:0000259" key="2">
    <source>
        <dbReference type="Pfam" id="PF09949"/>
    </source>
</evidence>
<sequence length="634" mass="71494">MPTRRALKPGESGYIDGRTTTQSWRQWASQKVRWSEPNVRTMDEVTLFPGWASRRHIYGPEHENEFDIDISVSGYATTCRPPEFLTRSQRAFLRLAKGYASLPKLPSQSIGNSMIEIDGMRLPPRPNEIADDFEMELNKEFDHMRKPEVQFTEEPDSADPAPQPSSSLYDTPLLQKQHRNLEARLRPFWSSVLSSRTIQISIFAVPPAQGHFHLKRDAHGYGPLLTEHVVTGPDGAFAKTFRVPWQKLCKHPLAHQLRDGSDIEHELLVAAKLLPEPAPTPAFMFFADIPKEISLNIPITSAPIRVITDIDDTVKLSNIPSGARAVFRNVFVKDLEETRIPEMGSWYKLMWERGVRFHYVSNSPFELLPVIKEFLQISDLPPGSIRLKSYNGRSFFNGLLSTPATRKRANVLEVLDGFPDSQFILIGDSGEQDLELYSVIASERPRQILAVFVRDVRDTALLDPTGSLASSLSSPMARRRSQTKKMSLPPTFAAGRPLAPLRTLSNPDGMADLAPNTGVKRKPISKLTLPPQSFSSLDIAASGSDFRSRQRMSVDSMNSTGSSSSSMSLRTLRRATGQTMTEVEKRRIELQSRVDKARFMMEPHIVLRIFKHPQECAETDRLLESLEDRNRRPT</sequence>
<keyword evidence="4" id="KW-1185">Reference proteome</keyword>
<dbReference type="OrthoDB" id="2117591at2759"/>
<proteinExistence type="predicted"/>
<feature type="domain" description="Phosphatidate phosphatase APP1 catalytic" evidence="2">
    <location>
        <begin position="304"/>
        <end position="455"/>
    </location>
</feature>
<dbReference type="Pfam" id="PF09949">
    <property type="entry name" value="APP1_cat"/>
    <property type="match status" value="1"/>
</dbReference>
<dbReference type="PANTHER" id="PTHR28208:SF3">
    <property type="entry name" value="PHOSPHATIDATE PHOSPHATASE APP1"/>
    <property type="match status" value="1"/>
</dbReference>
<dbReference type="Proteomes" id="UP000092154">
    <property type="component" value="Unassembled WGS sequence"/>
</dbReference>
<evidence type="ECO:0000313" key="4">
    <source>
        <dbReference type="Proteomes" id="UP000092154"/>
    </source>
</evidence>
<reference evidence="3 4" key="1">
    <citation type="submission" date="2016-06" db="EMBL/GenBank/DDBJ databases">
        <title>Comparative genomics of the ectomycorrhizal sister species Rhizopogon vinicolor and Rhizopogon vesiculosus (Basidiomycota: Boletales) reveals a divergence of the mating type B locus.</title>
        <authorList>
            <consortium name="DOE Joint Genome Institute"/>
            <person name="Mujic A.B."/>
            <person name="Kuo A."/>
            <person name="Tritt A."/>
            <person name="Lipzen A."/>
            <person name="Chen C."/>
            <person name="Johnson J."/>
            <person name="Sharma A."/>
            <person name="Barry K."/>
            <person name="Grigoriev I.V."/>
            <person name="Spatafora J.W."/>
        </authorList>
    </citation>
    <scope>NUCLEOTIDE SEQUENCE [LARGE SCALE GENOMIC DNA]</scope>
    <source>
        <strain evidence="3 4">AM-OR11-026</strain>
    </source>
</reference>
<dbReference type="InParanoid" id="A0A1B7N879"/>
<dbReference type="EMBL" id="KV448192">
    <property type="protein sequence ID" value="OAX41040.1"/>
    <property type="molecule type" value="Genomic_DNA"/>
</dbReference>
<dbReference type="STRING" id="1314800.A0A1B7N879"/>
<dbReference type="AlphaFoldDB" id="A0A1B7N879"/>
<dbReference type="InterPro" id="IPR052935">
    <property type="entry name" value="Mg2+_PAP"/>
</dbReference>
<feature type="region of interest" description="Disordered" evidence="1">
    <location>
        <begin position="467"/>
        <end position="498"/>
    </location>
</feature>
<accession>A0A1B7N879</accession>
<dbReference type="SUPFAM" id="SSF56784">
    <property type="entry name" value="HAD-like"/>
    <property type="match status" value="1"/>
</dbReference>
<dbReference type="GO" id="GO:0008195">
    <property type="term" value="F:phosphatidate phosphatase activity"/>
    <property type="evidence" value="ECO:0007669"/>
    <property type="project" value="InterPro"/>
</dbReference>
<dbReference type="GO" id="GO:0030479">
    <property type="term" value="C:actin cortical patch"/>
    <property type="evidence" value="ECO:0007669"/>
    <property type="project" value="TreeGrafter"/>
</dbReference>